<evidence type="ECO:0000259" key="8">
    <source>
        <dbReference type="PROSITE" id="PS51918"/>
    </source>
</evidence>
<protein>
    <recommendedName>
        <fullName evidence="8">Radical SAM core domain-containing protein</fullName>
    </recommendedName>
</protein>
<dbReference type="CDD" id="cd01335">
    <property type="entry name" value="Radical_SAM"/>
    <property type="match status" value="1"/>
</dbReference>
<keyword evidence="3" id="KW-0949">S-adenosyl-L-methionine</keyword>
<dbReference type="PANTHER" id="PTHR11135:SF1">
    <property type="entry name" value="PROTEIN YHCC"/>
    <property type="match status" value="1"/>
</dbReference>
<dbReference type="Pfam" id="PF04055">
    <property type="entry name" value="Radical_SAM"/>
    <property type="match status" value="1"/>
</dbReference>
<dbReference type="InterPro" id="IPR005911">
    <property type="entry name" value="YhcC-like"/>
</dbReference>
<dbReference type="Pfam" id="PF16199">
    <property type="entry name" value="Radical_SAM_C"/>
    <property type="match status" value="1"/>
</dbReference>
<dbReference type="SFLD" id="SFLDG01086">
    <property type="entry name" value="elongater_protein-like"/>
    <property type="match status" value="1"/>
</dbReference>
<dbReference type="EMBL" id="JACHXU010000007">
    <property type="protein sequence ID" value="MBB3206712.1"/>
    <property type="molecule type" value="Genomic_DNA"/>
</dbReference>
<organism evidence="9 10">
    <name type="scientific">Aporhodopirellula rubra</name>
    <dbReference type="NCBI Taxonomy" id="980271"/>
    <lineage>
        <taxon>Bacteria</taxon>
        <taxon>Pseudomonadati</taxon>
        <taxon>Planctomycetota</taxon>
        <taxon>Planctomycetia</taxon>
        <taxon>Pirellulales</taxon>
        <taxon>Pirellulaceae</taxon>
        <taxon>Aporhodopirellula</taxon>
    </lineage>
</organism>
<dbReference type="GO" id="GO:0003824">
    <property type="term" value="F:catalytic activity"/>
    <property type="evidence" value="ECO:0007669"/>
    <property type="project" value="InterPro"/>
</dbReference>
<keyword evidence="5" id="KW-0408">Iron</keyword>
<dbReference type="SUPFAM" id="SSF102114">
    <property type="entry name" value="Radical SAM enzymes"/>
    <property type="match status" value="1"/>
</dbReference>
<feature type="region of interest" description="Disordered" evidence="7">
    <location>
        <begin position="324"/>
        <end position="356"/>
    </location>
</feature>
<comment type="cofactor">
    <cofactor evidence="1">
        <name>[4Fe-4S] cluster</name>
        <dbReference type="ChEBI" id="CHEBI:49883"/>
    </cofactor>
</comment>
<dbReference type="Proteomes" id="UP000536179">
    <property type="component" value="Unassembled WGS sequence"/>
</dbReference>
<proteinExistence type="predicted"/>
<keyword evidence="6" id="KW-0411">Iron-sulfur</keyword>
<comment type="caution">
    <text evidence="9">The sequence shown here is derived from an EMBL/GenBank/DDBJ whole genome shotgun (WGS) entry which is preliminary data.</text>
</comment>
<evidence type="ECO:0000256" key="6">
    <source>
        <dbReference type="ARBA" id="ARBA00023014"/>
    </source>
</evidence>
<reference evidence="9 10" key="1">
    <citation type="submission" date="2020-08" db="EMBL/GenBank/DDBJ databases">
        <title>Genomic Encyclopedia of Type Strains, Phase III (KMG-III): the genomes of soil and plant-associated and newly described type strains.</title>
        <authorList>
            <person name="Whitman W."/>
        </authorList>
    </citation>
    <scope>NUCLEOTIDE SEQUENCE [LARGE SCALE GENOMIC DNA]</scope>
    <source>
        <strain evidence="9 10">CECT 8075</strain>
    </source>
</reference>
<dbReference type="PROSITE" id="PS51918">
    <property type="entry name" value="RADICAL_SAM"/>
    <property type="match status" value="1"/>
</dbReference>
<feature type="compositionally biased region" description="Basic and acidic residues" evidence="7">
    <location>
        <begin position="13"/>
        <end position="23"/>
    </location>
</feature>
<dbReference type="GO" id="GO:0051539">
    <property type="term" value="F:4 iron, 4 sulfur cluster binding"/>
    <property type="evidence" value="ECO:0007669"/>
    <property type="project" value="UniProtKB-KW"/>
</dbReference>
<dbReference type="InterPro" id="IPR058240">
    <property type="entry name" value="rSAM_sf"/>
</dbReference>
<accession>A0A7W5DYU5</accession>
<dbReference type="SFLD" id="SFLDS00029">
    <property type="entry name" value="Radical_SAM"/>
    <property type="match status" value="1"/>
</dbReference>
<evidence type="ECO:0000256" key="4">
    <source>
        <dbReference type="ARBA" id="ARBA00022723"/>
    </source>
</evidence>
<feature type="domain" description="Radical SAM core" evidence="8">
    <location>
        <begin position="43"/>
        <end position="286"/>
    </location>
</feature>
<dbReference type="InterPro" id="IPR006638">
    <property type="entry name" value="Elp3/MiaA/NifB-like_rSAM"/>
</dbReference>
<keyword evidence="10" id="KW-1185">Reference proteome</keyword>
<dbReference type="InterPro" id="IPR007197">
    <property type="entry name" value="rSAM"/>
</dbReference>
<dbReference type="SFLD" id="SFLDG01091">
    <property type="entry name" value="uncharacterized_CHP01210-like"/>
    <property type="match status" value="1"/>
</dbReference>
<dbReference type="SMART" id="SM00729">
    <property type="entry name" value="Elp3"/>
    <property type="match status" value="1"/>
</dbReference>
<dbReference type="InterPro" id="IPR039661">
    <property type="entry name" value="ELP3"/>
</dbReference>
<evidence type="ECO:0000256" key="2">
    <source>
        <dbReference type="ARBA" id="ARBA00022485"/>
    </source>
</evidence>
<evidence type="ECO:0000256" key="3">
    <source>
        <dbReference type="ARBA" id="ARBA00022691"/>
    </source>
</evidence>
<dbReference type="AlphaFoldDB" id="A0A7W5DYU5"/>
<dbReference type="InterPro" id="IPR023404">
    <property type="entry name" value="rSAM_horseshoe"/>
</dbReference>
<dbReference type="Gene3D" id="3.80.30.20">
    <property type="entry name" value="tm_1862 like domain"/>
    <property type="match status" value="1"/>
</dbReference>
<sequence length="379" mass="42644">MPDFFMPQSDLDTNQHRDPDGDSLDWQREGLYLNAFGRALRRKFGGRVQRVSLDAGFTCPNVDGAVTTGGCNFCDNRSFSPSRRVRLERVSEQLRAGITRVTRRYDRVQGFIAYFQPATNTYAPVDQLREIYELALNADPRIVGLAIGTRPDCAPESVLELLEEIAKHHVVSLEFGMQSVHDESLRWMNRAHTHDDMINAIDRARGRGFECCGHVILGVPGEDHAMMMQTAHEVGILGFDAIKLHNLYSVHGTPLGEEVLAGKVKMMEREPYVQTVVDFLERIPPTTVVERVSGDAPPNYLIEPKWCLEKSAIRIEIDEEFQRRGTRQGSHFVAPEIAPEQRPRPVDSTPPAIQDQIDNRGRLPILKMQGGVVGGLHRD</sequence>
<evidence type="ECO:0000256" key="5">
    <source>
        <dbReference type="ARBA" id="ARBA00023004"/>
    </source>
</evidence>
<evidence type="ECO:0000256" key="1">
    <source>
        <dbReference type="ARBA" id="ARBA00001966"/>
    </source>
</evidence>
<dbReference type="PANTHER" id="PTHR11135">
    <property type="entry name" value="HISTONE ACETYLTRANSFERASE-RELATED"/>
    <property type="match status" value="1"/>
</dbReference>
<feature type="region of interest" description="Disordered" evidence="7">
    <location>
        <begin position="1"/>
        <end position="23"/>
    </location>
</feature>
<keyword evidence="2" id="KW-0004">4Fe-4S</keyword>
<evidence type="ECO:0000313" key="9">
    <source>
        <dbReference type="EMBL" id="MBB3206712.1"/>
    </source>
</evidence>
<gene>
    <name evidence="9" type="ORF">FHS27_002524</name>
</gene>
<dbReference type="NCBIfam" id="TIGR01212">
    <property type="entry name" value="TIGR01212 family radical SAM protein"/>
    <property type="match status" value="1"/>
</dbReference>
<evidence type="ECO:0000256" key="7">
    <source>
        <dbReference type="SAM" id="MobiDB-lite"/>
    </source>
</evidence>
<dbReference type="GO" id="GO:0046872">
    <property type="term" value="F:metal ion binding"/>
    <property type="evidence" value="ECO:0007669"/>
    <property type="project" value="UniProtKB-KW"/>
</dbReference>
<evidence type="ECO:0000313" key="10">
    <source>
        <dbReference type="Proteomes" id="UP000536179"/>
    </source>
</evidence>
<dbReference type="InterPro" id="IPR032432">
    <property type="entry name" value="Radical_SAM_C"/>
</dbReference>
<name>A0A7W5DYU5_9BACT</name>
<keyword evidence="4" id="KW-0479">Metal-binding</keyword>